<keyword evidence="3" id="KW-1185">Reference proteome</keyword>
<dbReference type="EMBL" id="VRYY01000189">
    <property type="protein sequence ID" value="MBG3876920.1"/>
    <property type="molecule type" value="Genomic_DNA"/>
</dbReference>
<dbReference type="Pfam" id="PF07883">
    <property type="entry name" value="Cupin_2"/>
    <property type="match status" value="1"/>
</dbReference>
<feature type="domain" description="Cupin type-2" evidence="1">
    <location>
        <begin position="55"/>
        <end position="121"/>
    </location>
</feature>
<protein>
    <submittedName>
        <fullName evidence="2">Cupin domain-containing protein</fullName>
    </submittedName>
</protein>
<dbReference type="InterPro" id="IPR014710">
    <property type="entry name" value="RmlC-like_jellyroll"/>
</dbReference>
<dbReference type="Gene3D" id="2.60.120.10">
    <property type="entry name" value="Jelly Rolls"/>
    <property type="match status" value="1"/>
</dbReference>
<dbReference type="InterPro" id="IPR013096">
    <property type="entry name" value="Cupin_2"/>
</dbReference>
<name>A0ABS0J402_9BACT</name>
<dbReference type="RefSeq" id="WP_196608976.1">
    <property type="nucleotide sequence ID" value="NZ_VRYY01000189.1"/>
</dbReference>
<evidence type="ECO:0000259" key="1">
    <source>
        <dbReference type="Pfam" id="PF07883"/>
    </source>
</evidence>
<dbReference type="CDD" id="cd02214">
    <property type="entry name" value="cupin_MJ1618"/>
    <property type="match status" value="1"/>
</dbReference>
<sequence>MPRPNTTAPAAPGDRAVTITARADAVPYVTRDGSVIRELMHPAVHGNRNQSLAEAEVPPGCVTLLHRHPQSEELYHVTAGEGLMTLGDATFAVGPGATVHIAPGTPHRIANTGNVPLLVLCCCAPPYAHDDTDLLDTAAG</sequence>
<reference evidence="2 3" key="1">
    <citation type="submission" date="2019-08" db="EMBL/GenBank/DDBJ databases">
        <authorList>
            <person name="Luo N."/>
        </authorList>
    </citation>
    <scope>NUCLEOTIDE SEQUENCE [LARGE SCALE GENOMIC DNA]</scope>
    <source>
        <strain evidence="2 3">NCIMB 9442</strain>
    </source>
</reference>
<proteinExistence type="predicted"/>
<dbReference type="SUPFAM" id="SSF51182">
    <property type="entry name" value="RmlC-like cupins"/>
    <property type="match status" value="1"/>
</dbReference>
<evidence type="ECO:0000313" key="3">
    <source>
        <dbReference type="Proteomes" id="UP001194469"/>
    </source>
</evidence>
<accession>A0ABS0J402</accession>
<dbReference type="InterPro" id="IPR011051">
    <property type="entry name" value="RmlC_Cupin_sf"/>
</dbReference>
<comment type="caution">
    <text evidence="2">The sequence shown here is derived from an EMBL/GenBank/DDBJ whole genome shotgun (WGS) entry which is preliminary data.</text>
</comment>
<organism evidence="2 3">
    <name type="scientific">Nitratidesulfovibrio oxamicus</name>
    <dbReference type="NCBI Taxonomy" id="32016"/>
    <lineage>
        <taxon>Bacteria</taxon>
        <taxon>Pseudomonadati</taxon>
        <taxon>Thermodesulfobacteriota</taxon>
        <taxon>Desulfovibrionia</taxon>
        <taxon>Desulfovibrionales</taxon>
        <taxon>Desulfovibrionaceae</taxon>
        <taxon>Nitratidesulfovibrio</taxon>
    </lineage>
</organism>
<dbReference type="PANTHER" id="PTHR36114">
    <property type="entry name" value="16.7 KDA PROTEIN IN WHIE LOCUS"/>
    <property type="match status" value="1"/>
</dbReference>
<evidence type="ECO:0000313" key="2">
    <source>
        <dbReference type="EMBL" id="MBG3876920.1"/>
    </source>
</evidence>
<gene>
    <name evidence="2" type="ORF">FVW20_07810</name>
</gene>
<dbReference type="PANTHER" id="PTHR36114:SF4">
    <property type="entry name" value="CUPIN 2 CONSERVED BARREL DOMAIN-CONTAINING PROTEIN"/>
    <property type="match status" value="1"/>
</dbReference>
<dbReference type="InterPro" id="IPR052044">
    <property type="entry name" value="PKS_Associated_Protein"/>
</dbReference>
<dbReference type="Proteomes" id="UP001194469">
    <property type="component" value="Unassembled WGS sequence"/>
</dbReference>